<keyword evidence="2" id="KW-1185">Reference proteome</keyword>
<dbReference type="Proteomes" id="UP000030645">
    <property type="component" value="Unassembled WGS sequence"/>
</dbReference>
<gene>
    <name evidence="1" type="ORF">L484_014949</name>
</gene>
<accession>W9R7D2</accession>
<reference evidence="2" key="1">
    <citation type="submission" date="2013-01" db="EMBL/GenBank/DDBJ databases">
        <title>Draft Genome Sequence of a Mulberry Tree, Morus notabilis C.K. Schneid.</title>
        <authorList>
            <person name="He N."/>
            <person name="Zhao S."/>
        </authorList>
    </citation>
    <scope>NUCLEOTIDE SEQUENCE</scope>
</reference>
<protein>
    <submittedName>
        <fullName evidence="1">Uncharacterized protein</fullName>
    </submittedName>
</protein>
<evidence type="ECO:0000313" key="2">
    <source>
        <dbReference type="Proteomes" id="UP000030645"/>
    </source>
</evidence>
<organism evidence="1 2">
    <name type="scientific">Morus notabilis</name>
    <dbReference type="NCBI Taxonomy" id="981085"/>
    <lineage>
        <taxon>Eukaryota</taxon>
        <taxon>Viridiplantae</taxon>
        <taxon>Streptophyta</taxon>
        <taxon>Embryophyta</taxon>
        <taxon>Tracheophyta</taxon>
        <taxon>Spermatophyta</taxon>
        <taxon>Magnoliopsida</taxon>
        <taxon>eudicotyledons</taxon>
        <taxon>Gunneridae</taxon>
        <taxon>Pentapetalae</taxon>
        <taxon>rosids</taxon>
        <taxon>fabids</taxon>
        <taxon>Rosales</taxon>
        <taxon>Moraceae</taxon>
        <taxon>Moreae</taxon>
        <taxon>Morus</taxon>
    </lineage>
</organism>
<name>W9R7D2_9ROSA</name>
<dbReference type="EMBL" id="KE344395">
    <property type="protein sequence ID" value="EXB60494.1"/>
    <property type="molecule type" value="Genomic_DNA"/>
</dbReference>
<evidence type="ECO:0000313" key="1">
    <source>
        <dbReference type="EMBL" id="EXB60494.1"/>
    </source>
</evidence>
<sequence length="107" mass="11866">MMADILVGTAKDLPRGFTEDPSPDIVVGSLFLVAVGGYHQKIGRLPSTFGIFDITTDYLQYYSRITLNVSDGCFASSRCHRLVVGAAIWSEKQRKKQERGRREKGAV</sequence>
<proteinExistence type="predicted"/>
<dbReference type="AlphaFoldDB" id="W9R7D2"/>